<keyword evidence="1" id="KW-0732">Signal</keyword>
<dbReference type="AlphaFoldDB" id="A0A834GS64"/>
<name>A0A834GS64_RHOSS</name>
<gene>
    <name evidence="3" type="ORF">RHSIM_Rhsim07G0062000</name>
</gene>
<comment type="caution">
    <text evidence="3">The sequence shown here is derived from an EMBL/GenBank/DDBJ whole genome shotgun (WGS) entry which is preliminary data.</text>
</comment>
<feature type="domain" description="Bifunctional inhibitor/plant lipid transfer protein/seed storage helical" evidence="2">
    <location>
        <begin position="19"/>
        <end position="106"/>
    </location>
</feature>
<evidence type="ECO:0000313" key="3">
    <source>
        <dbReference type="EMBL" id="KAF7138807.1"/>
    </source>
</evidence>
<feature type="chain" id="PRO_5032953320" description="Bifunctional inhibitor/plant lipid transfer protein/seed storage helical domain-containing protein" evidence="1">
    <location>
        <begin position="22"/>
        <end position="112"/>
    </location>
</feature>
<dbReference type="SUPFAM" id="SSF47699">
    <property type="entry name" value="Bifunctional inhibitor/lipid-transfer protein/seed storage 2S albumin"/>
    <property type="match status" value="1"/>
</dbReference>
<dbReference type="PANTHER" id="PTHR33286">
    <property type="entry name" value="BIFUNCTIONAL INHIBITOR/LIPID-TRANSFER PROTEIN/SEED STORAGE 2S ALBUMIN SUPERFAMILY PROTEIN"/>
    <property type="match status" value="1"/>
</dbReference>
<reference evidence="3" key="1">
    <citation type="submission" date="2019-11" db="EMBL/GenBank/DDBJ databases">
        <authorList>
            <person name="Liu Y."/>
            <person name="Hou J."/>
            <person name="Li T.-Q."/>
            <person name="Guan C.-H."/>
            <person name="Wu X."/>
            <person name="Wu H.-Z."/>
            <person name="Ling F."/>
            <person name="Zhang R."/>
            <person name="Shi X.-G."/>
            <person name="Ren J.-P."/>
            <person name="Chen E.-F."/>
            <person name="Sun J.-M."/>
        </authorList>
    </citation>
    <scope>NUCLEOTIDE SEQUENCE</scope>
    <source>
        <strain evidence="3">Adult_tree_wgs_1</strain>
        <tissue evidence="3">Leaves</tissue>
    </source>
</reference>
<dbReference type="InterPro" id="IPR044741">
    <property type="entry name" value="NsLTP-like"/>
</dbReference>
<dbReference type="Proteomes" id="UP000626092">
    <property type="component" value="Unassembled WGS sequence"/>
</dbReference>
<evidence type="ECO:0000313" key="4">
    <source>
        <dbReference type="Proteomes" id="UP000626092"/>
    </source>
</evidence>
<organism evidence="3 4">
    <name type="scientific">Rhododendron simsii</name>
    <name type="common">Sims's rhododendron</name>
    <dbReference type="NCBI Taxonomy" id="118357"/>
    <lineage>
        <taxon>Eukaryota</taxon>
        <taxon>Viridiplantae</taxon>
        <taxon>Streptophyta</taxon>
        <taxon>Embryophyta</taxon>
        <taxon>Tracheophyta</taxon>
        <taxon>Spermatophyta</taxon>
        <taxon>Magnoliopsida</taxon>
        <taxon>eudicotyledons</taxon>
        <taxon>Gunneridae</taxon>
        <taxon>Pentapetalae</taxon>
        <taxon>asterids</taxon>
        <taxon>Ericales</taxon>
        <taxon>Ericaceae</taxon>
        <taxon>Ericoideae</taxon>
        <taxon>Rhodoreae</taxon>
        <taxon>Rhododendron</taxon>
    </lineage>
</organism>
<keyword evidence="4" id="KW-1185">Reference proteome</keyword>
<protein>
    <recommendedName>
        <fullName evidence="2">Bifunctional inhibitor/plant lipid transfer protein/seed storage helical domain-containing protein</fullName>
    </recommendedName>
</protein>
<dbReference type="Pfam" id="PF14368">
    <property type="entry name" value="LTP_2"/>
    <property type="match status" value="1"/>
</dbReference>
<evidence type="ECO:0000259" key="2">
    <source>
        <dbReference type="Pfam" id="PF14368"/>
    </source>
</evidence>
<dbReference type="InterPro" id="IPR036312">
    <property type="entry name" value="Bifun_inhib/LTP/seed_sf"/>
</dbReference>
<dbReference type="PANTHER" id="PTHR33286:SF54">
    <property type="entry name" value="BIFUNCTIONAL INHIBITOR_LIPID-TRANSFER PROTEIN_SEED STORAGE 2S ALBUMIN SUPERFAMILY PROTEIN"/>
    <property type="match status" value="1"/>
</dbReference>
<feature type="signal peptide" evidence="1">
    <location>
        <begin position="1"/>
        <end position="21"/>
    </location>
</feature>
<sequence length="112" mass="11813">MAAIGNRLTLLAFVVVAGVISFGNNNMVSGQCRGDLNGLMSQCAVYVQKSGPKAEPSGECCKVVKSVDVPCVCGHIPKEAEQMISMDKAVYVAEFCGVPLHRGMKCGSYTIP</sequence>
<dbReference type="EMBL" id="WJXA01000007">
    <property type="protein sequence ID" value="KAF7138807.1"/>
    <property type="molecule type" value="Genomic_DNA"/>
</dbReference>
<evidence type="ECO:0000256" key="1">
    <source>
        <dbReference type="SAM" id="SignalP"/>
    </source>
</evidence>
<dbReference type="InterPro" id="IPR016140">
    <property type="entry name" value="Bifunc_inhib/LTP/seed_store"/>
</dbReference>
<proteinExistence type="predicted"/>
<dbReference type="OrthoDB" id="653734at2759"/>
<dbReference type="Gene3D" id="1.10.110.10">
    <property type="entry name" value="Plant lipid-transfer and hydrophobic proteins"/>
    <property type="match status" value="1"/>
</dbReference>
<dbReference type="CDD" id="cd04660">
    <property type="entry name" value="nsLTP_like"/>
    <property type="match status" value="1"/>
</dbReference>
<accession>A0A834GS64</accession>